<organism evidence="2 3">
    <name type="scientific">[Mycobacterium] crassicus</name>
    <dbReference type="NCBI Taxonomy" id="2872309"/>
    <lineage>
        <taxon>Bacteria</taxon>
        <taxon>Bacillati</taxon>
        <taxon>Actinomycetota</taxon>
        <taxon>Actinomycetes</taxon>
        <taxon>Mycobacteriales</taxon>
        <taxon>Mycobacteriaceae</taxon>
        <taxon>Mycolicibacter</taxon>
    </lineage>
</organism>
<sequence>MLIDSVLGVPREVDIAVEGGVSDHKVVVGIECRAHARPQTVEWVEAMYGKHAHLPTDKLVLVSSSGFTRNALKLAEHLNIEAITPAAVTPGFIGRVVNNLSSVWAKQFSFTAEKVALSFDPPVESPDGTTSDRLEVPPGVNLHRGDSSVICMVGEFVQGVMRNNVDLRQPVFRDATAGVSNFTMELGDPLANGEPVYVCADDPGPPQTLRRITKVEIAGTVNAFVAEMPLTHAEYKGTPFSAGTLEVGDDTHHWLITEGAEGPRIGVRVLPKDNPTGGQFYMGTPGDWSAPMITPADDYDPA</sequence>
<dbReference type="RefSeq" id="WP_329782076.1">
    <property type="nucleotide sequence ID" value="NZ_JAYJJR010000027.1"/>
</dbReference>
<keyword evidence="2" id="KW-0540">Nuclease</keyword>
<dbReference type="GO" id="GO:0016787">
    <property type="term" value="F:hydrolase activity"/>
    <property type="evidence" value="ECO:0007669"/>
    <property type="project" value="UniProtKB-KW"/>
</dbReference>
<dbReference type="SUPFAM" id="SSF52980">
    <property type="entry name" value="Restriction endonuclease-like"/>
    <property type="match status" value="1"/>
</dbReference>
<dbReference type="EC" id="3.1.21.-" evidence="2"/>
<dbReference type="InterPro" id="IPR011335">
    <property type="entry name" value="Restrct_endonuc-II-like"/>
</dbReference>
<dbReference type="InterPro" id="IPR007560">
    <property type="entry name" value="Restrct_endonuc_IV_Mrr"/>
</dbReference>
<proteinExistence type="predicted"/>
<accession>A0ABU5XP56</accession>
<name>A0ABU5XP56_9MYCO</name>
<evidence type="ECO:0000313" key="3">
    <source>
        <dbReference type="Proteomes" id="UP001299596"/>
    </source>
</evidence>
<evidence type="ECO:0000313" key="2">
    <source>
        <dbReference type="EMBL" id="MEB3024066.1"/>
    </source>
</evidence>
<reference evidence="2 3" key="1">
    <citation type="submission" date="2023-12" db="EMBL/GenBank/DDBJ databases">
        <title>Description of new species of Mycobacterium terrae complex isolated from sewage at the Sao Paulo Zoological Park Foundation in Brazil.</title>
        <authorList>
            <person name="Romagnoli C.L."/>
            <person name="Conceicao E.C."/>
            <person name="Machado E."/>
            <person name="Barreto L.B.P.F."/>
            <person name="Sharma A."/>
            <person name="Silva N.M."/>
            <person name="Marques L.E."/>
            <person name="Juliana M.A."/>
            <person name="Lourenco M.C.S."/>
            <person name="Digiampietri L.A."/>
            <person name="Suffys P.N."/>
            <person name="Viana-Niero C."/>
        </authorList>
    </citation>
    <scope>NUCLEOTIDE SEQUENCE [LARGE SCALE GENOMIC DNA]</scope>
    <source>
        <strain evidence="2 3">MYC098</strain>
    </source>
</reference>
<dbReference type="Proteomes" id="UP001299596">
    <property type="component" value="Unassembled WGS sequence"/>
</dbReference>
<evidence type="ECO:0000259" key="1">
    <source>
        <dbReference type="Pfam" id="PF04471"/>
    </source>
</evidence>
<gene>
    <name evidence="2" type="ORF">K6T79_23880</name>
</gene>
<comment type="caution">
    <text evidence="2">The sequence shown here is derived from an EMBL/GenBank/DDBJ whole genome shotgun (WGS) entry which is preliminary data.</text>
</comment>
<dbReference type="Pfam" id="PF04471">
    <property type="entry name" value="Mrr_cat"/>
    <property type="match status" value="1"/>
</dbReference>
<keyword evidence="2" id="KW-0378">Hydrolase</keyword>
<protein>
    <submittedName>
        <fullName evidence="2">Restriction endonuclease</fullName>
        <ecNumber evidence="2">3.1.21.-</ecNumber>
    </submittedName>
</protein>
<dbReference type="EMBL" id="JAYJJR010000027">
    <property type="protein sequence ID" value="MEB3024066.1"/>
    <property type="molecule type" value="Genomic_DNA"/>
</dbReference>
<dbReference type="GO" id="GO:0004519">
    <property type="term" value="F:endonuclease activity"/>
    <property type="evidence" value="ECO:0007669"/>
    <property type="project" value="UniProtKB-KW"/>
</dbReference>
<keyword evidence="3" id="KW-1185">Reference proteome</keyword>
<feature type="domain" description="Restriction endonuclease type IV Mrr" evidence="1">
    <location>
        <begin position="13"/>
        <end position="83"/>
    </location>
</feature>
<keyword evidence="2" id="KW-0255">Endonuclease</keyword>